<keyword evidence="4" id="KW-1185">Reference proteome</keyword>
<dbReference type="InterPro" id="IPR004146">
    <property type="entry name" value="DC1"/>
</dbReference>
<dbReference type="EMBL" id="AWUE01020366">
    <property type="protein sequence ID" value="OMO68691.1"/>
    <property type="molecule type" value="Genomic_DNA"/>
</dbReference>
<organism evidence="3 4">
    <name type="scientific">Corchorus olitorius</name>
    <dbReference type="NCBI Taxonomy" id="93759"/>
    <lineage>
        <taxon>Eukaryota</taxon>
        <taxon>Viridiplantae</taxon>
        <taxon>Streptophyta</taxon>
        <taxon>Embryophyta</taxon>
        <taxon>Tracheophyta</taxon>
        <taxon>Spermatophyta</taxon>
        <taxon>Magnoliopsida</taxon>
        <taxon>eudicotyledons</taxon>
        <taxon>Gunneridae</taxon>
        <taxon>Pentapetalae</taxon>
        <taxon>rosids</taxon>
        <taxon>malvids</taxon>
        <taxon>Malvales</taxon>
        <taxon>Malvaceae</taxon>
        <taxon>Grewioideae</taxon>
        <taxon>Apeibeae</taxon>
        <taxon>Corchorus</taxon>
    </lineage>
</organism>
<sequence>MIANILSSSCKIHRLTPEDVLSPRMIKVETHEHSWTLLSRPITFTCDFCGTDGDRTPYLCTTCDLIVHKSCIPLPHRIMIMRHHHPISHVYYLQDHQSKVCRCRICYKEVNTGYGSYHCSASNCNYIAHVNCATHKSIWDGSVASKDEEGMSEGESMNLITHVFQTMHLGEDVIIPTEIKHAYHDHKLFLTLSGEGEAEDDSNNCDGCMRPISVPFYGCKQCDFCLHKDCAELFIEKQPPSHKHLLVLTKNKFRRCDSFDRYHHGFIYKCNTSLYTLEHPSHNHPLFLDHNCQGNCNGCCNQIQVPSLAYRCIEGCEFILDFSCLMLPQEAWYKYDKHPLLLAYHDDSDPNQCYCDLCEEERNQKQWFYFCAKCDNSVHTKCILGDLPFIKLVSFALEQALECKESECNFIIHWECHESFPVSPSRSKWKKRTQNAILWPRRRMLLDFPSTE</sequence>
<feature type="domain" description="DC1" evidence="2">
    <location>
        <begin position="183"/>
        <end position="231"/>
    </location>
</feature>
<accession>A0A1R3HEF0</accession>
<name>A0A1R3HEF0_9ROSI</name>
<feature type="domain" description="DC1" evidence="2">
    <location>
        <begin position="82"/>
        <end position="133"/>
    </location>
</feature>
<dbReference type="SUPFAM" id="SSF57889">
    <property type="entry name" value="Cysteine-rich domain"/>
    <property type="match status" value="3"/>
</dbReference>
<dbReference type="STRING" id="93759.A0A1R3HEF0"/>
<reference evidence="4" key="1">
    <citation type="submission" date="2013-09" db="EMBL/GenBank/DDBJ databases">
        <title>Corchorus olitorius genome sequencing.</title>
        <authorList>
            <person name="Alam M."/>
            <person name="Haque M.S."/>
            <person name="Islam M.S."/>
            <person name="Emdad E.M."/>
            <person name="Islam M.M."/>
            <person name="Ahmed B."/>
            <person name="Halim A."/>
            <person name="Hossen Q.M.M."/>
            <person name="Hossain M.Z."/>
            <person name="Ahmed R."/>
            <person name="Khan M.M."/>
            <person name="Islam R."/>
            <person name="Rashid M.M."/>
            <person name="Khan S.A."/>
            <person name="Rahman M.S."/>
            <person name="Alam M."/>
            <person name="Yahiya A.S."/>
            <person name="Khan M.S."/>
            <person name="Azam M.S."/>
            <person name="Haque T."/>
            <person name="Lashkar M.Z.H."/>
            <person name="Akhand A.I."/>
            <person name="Morshed G."/>
            <person name="Roy S."/>
            <person name="Uddin K.S."/>
            <person name="Rabeya T."/>
            <person name="Hossain A.S."/>
            <person name="Chowdhury A."/>
            <person name="Snigdha A.R."/>
            <person name="Mortoza M.S."/>
            <person name="Matin S.A."/>
            <person name="Hoque S.M.E."/>
            <person name="Islam M.K."/>
            <person name="Roy D.K."/>
            <person name="Haider R."/>
            <person name="Moosa M.M."/>
            <person name="Elias S.M."/>
            <person name="Hasan A.M."/>
            <person name="Jahan S."/>
            <person name="Shafiuddin M."/>
            <person name="Mahmood N."/>
            <person name="Shommy N.S."/>
        </authorList>
    </citation>
    <scope>NUCLEOTIDE SEQUENCE [LARGE SCALE GENOMIC DNA]</scope>
    <source>
        <strain evidence="4">cv. O-4</strain>
    </source>
</reference>
<evidence type="ECO:0000259" key="2">
    <source>
        <dbReference type="Pfam" id="PF03107"/>
    </source>
</evidence>
<dbReference type="Pfam" id="PF03107">
    <property type="entry name" value="C1_2"/>
    <property type="match status" value="4"/>
</dbReference>
<dbReference type="Proteomes" id="UP000187203">
    <property type="component" value="Unassembled WGS sequence"/>
</dbReference>
<proteinExistence type="predicted"/>
<evidence type="ECO:0000313" key="3">
    <source>
        <dbReference type="EMBL" id="OMO68691.1"/>
    </source>
</evidence>
<comment type="caution">
    <text evidence="3">The sequence shown here is derived from an EMBL/GenBank/DDBJ whole genome shotgun (WGS) entry which is preliminary data.</text>
</comment>
<protein>
    <submittedName>
        <fullName evidence="3">C1-like protein</fullName>
    </submittedName>
</protein>
<feature type="domain" description="DC1" evidence="2">
    <location>
        <begin position="335"/>
        <end position="383"/>
    </location>
</feature>
<dbReference type="InterPro" id="IPR053192">
    <property type="entry name" value="Vacuole_Formation_Reg"/>
</dbReference>
<dbReference type="PANTHER" id="PTHR32410">
    <property type="entry name" value="CYSTEINE/HISTIDINE-RICH C1 DOMAIN FAMILY PROTEIN"/>
    <property type="match status" value="1"/>
</dbReference>
<evidence type="ECO:0000313" key="4">
    <source>
        <dbReference type="Proteomes" id="UP000187203"/>
    </source>
</evidence>
<dbReference type="AlphaFoldDB" id="A0A1R3HEF0"/>
<gene>
    <name evidence="3" type="ORF">COLO4_29487</name>
</gene>
<dbReference type="OrthoDB" id="995737at2759"/>
<keyword evidence="1" id="KW-0677">Repeat</keyword>
<dbReference type="PANTHER" id="PTHR32410:SF163">
    <property type="entry name" value="DC1 DOMAIN-CONTAINING PROTEIN"/>
    <property type="match status" value="1"/>
</dbReference>
<dbReference type="InterPro" id="IPR046349">
    <property type="entry name" value="C1-like_sf"/>
</dbReference>
<feature type="domain" description="DC1" evidence="2">
    <location>
        <begin position="30"/>
        <end position="72"/>
    </location>
</feature>
<evidence type="ECO:0000256" key="1">
    <source>
        <dbReference type="ARBA" id="ARBA00022737"/>
    </source>
</evidence>